<dbReference type="Proteomes" id="UP001148737">
    <property type="component" value="Unassembled WGS sequence"/>
</dbReference>
<proteinExistence type="predicted"/>
<organism evidence="1 2">
    <name type="scientific">Lecanicillium saksenae</name>
    <dbReference type="NCBI Taxonomy" id="468837"/>
    <lineage>
        <taxon>Eukaryota</taxon>
        <taxon>Fungi</taxon>
        <taxon>Dikarya</taxon>
        <taxon>Ascomycota</taxon>
        <taxon>Pezizomycotina</taxon>
        <taxon>Sordariomycetes</taxon>
        <taxon>Hypocreomycetidae</taxon>
        <taxon>Hypocreales</taxon>
        <taxon>Cordycipitaceae</taxon>
        <taxon>Lecanicillium</taxon>
    </lineage>
</organism>
<reference evidence="1" key="1">
    <citation type="submission" date="2022-07" db="EMBL/GenBank/DDBJ databases">
        <title>Genome Sequence of Lecanicillium saksenae.</title>
        <authorList>
            <person name="Buettner E."/>
        </authorList>
    </citation>
    <scope>NUCLEOTIDE SEQUENCE</scope>
    <source>
        <strain evidence="1">VT-O1</strain>
    </source>
</reference>
<gene>
    <name evidence="1" type="ORF">NLG97_g7858</name>
</gene>
<accession>A0ACC1QM50</accession>
<keyword evidence="2" id="KW-1185">Reference proteome</keyword>
<comment type="caution">
    <text evidence="1">The sequence shown here is derived from an EMBL/GenBank/DDBJ whole genome shotgun (WGS) entry which is preliminary data.</text>
</comment>
<sequence length="234" mass="25775">MNPAAPSHPASTFVVSKWSARPASRDKLARARINQLIALIIVLAGFGMGIATSFHYNRSKKFNSAHQIIGLLVVAFLLGQFTLGVLHHLEFRQTRSPTKYGRIHVWLGNGVLLLAVFNMLYGYFFAMNYAAALGLCITVMVLCITALFFSIRQIRAAKKRRIAAAFGAAQAASYGDDRWTDNEPGAARDDHDPLPNPRVKNAPSSPSPWKSGSRMSYDEEEGHELGTTTKKPFP</sequence>
<protein>
    <submittedName>
        <fullName evidence="1">Uncharacterized protein</fullName>
    </submittedName>
</protein>
<evidence type="ECO:0000313" key="1">
    <source>
        <dbReference type="EMBL" id="KAJ3481282.1"/>
    </source>
</evidence>
<dbReference type="EMBL" id="JANAKD010001272">
    <property type="protein sequence ID" value="KAJ3481282.1"/>
    <property type="molecule type" value="Genomic_DNA"/>
</dbReference>
<evidence type="ECO:0000313" key="2">
    <source>
        <dbReference type="Proteomes" id="UP001148737"/>
    </source>
</evidence>
<name>A0ACC1QM50_9HYPO</name>